<evidence type="ECO:0000256" key="8">
    <source>
        <dbReference type="SAM" id="MobiDB-lite"/>
    </source>
</evidence>
<dbReference type="Gene3D" id="1.25.40.10">
    <property type="entry name" value="Tetratricopeptide repeat domain"/>
    <property type="match status" value="3"/>
</dbReference>
<feature type="region of interest" description="Disordered" evidence="8">
    <location>
        <begin position="251"/>
        <end position="311"/>
    </location>
</feature>
<evidence type="ECO:0000256" key="3">
    <source>
        <dbReference type="ARBA" id="ARBA00023015"/>
    </source>
</evidence>
<dbReference type="SUPFAM" id="SSF46894">
    <property type="entry name" value="C-terminal effector domain of the bipartite response regulators"/>
    <property type="match status" value="1"/>
</dbReference>
<organism evidence="10 11">
    <name type="scientific">Streptomyces vastus</name>
    <dbReference type="NCBI Taxonomy" id="285451"/>
    <lineage>
        <taxon>Bacteria</taxon>
        <taxon>Bacillati</taxon>
        <taxon>Actinomycetota</taxon>
        <taxon>Actinomycetes</taxon>
        <taxon>Kitasatosporales</taxon>
        <taxon>Streptomycetaceae</taxon>
        <taxon>Streptomyces</taxon>
    </lineage>
</organism>
<evidence type="ECO:0000256" key="6">
    <source>
        <dbReference type="PROSITE-ProRule" id="PRU00339"/>
    </source>
</evidence>
<dbReference type="Gene3D" id="1.10.10.10">
    <property type="entry name" value="Winged helix-like DNA-binding domain superfamily/Winged helix DNA-binding domain"/>
    <property type="match status" value="2"/>
</dbReference>
<dbReference type="EMBL" id="BAAASJ010000039">
    <property type="protein sequence ID" value="GAA2640026.1"/>
    <property type="molecule type" value="Genomic_DNA"/>
</dbReference>
<dbReference type="InterPro" id="IPR036388">
    <property type="entry name" value="WH-like_DNA-bd_sf"/>
</dbReference>
<dbReference type="InterPro" id="IPR019734">
    <property type="entry name" value="TPR_rpt"/>
</dbReference>
<dbReference type="InterPro" id="IPR027417">
    <property type="entry name" value="P-loop_NTPase"/>
</dbReference>
<dbReference type="SMART" id="SM00028">
    <property type="entry name" value="TPR"/>
    <property type="match status" value="6"/>
</dbReference>
<proteinExistence type="inferred from homology"/>
<dbReference type="CDD" id="cd15831">
    <property type="entry name" value="BTAD"/>
    <property type="match status" value="1"/>
</dbReference>
<dbReference type="PANTHER" id="PTHR35807:SF1">
    <property type="entry name" value="TRANSCRIPTIONAL REGULATOR REDD"/>
    <property type="match status" value="1"/>
</dbReference>
<name>A0ABP6DEX9_9ACTN</name>
<dbReference type="PROSITE" id="PS51755">
    <property type="entry name" value="OMPR_PHOB"/>
    <property type="match status" value="1"/>
</dbReference>
<dbReference type="PANTHER" id="PTHR35807">
    <property type="entry name" value="TRANSCRIPTIONAL REGULATOR REDD-RELATED"/>
    <property type="match status" value="1"/>
</dbReference>
<dbReference type="SMART" id="SM01043">
    <property type="entry name" value="BTAD"/>
    <property type="match status" value="1"/>
</dbReference>
<dbReference type="InterPro" id="IPR016032">
    <property type="entry name" value="Sig_transdc_resp-reg_C-effctor"/>
</dbReference>
<accession>A0ABP6DEX9</accession>
<comment type="caution">
    <text evidence="10">The sequence shown here is derived from an EMBL/GenBank/DDBJ whole genome shotgun (WGS) entry which is preliminary data.</text>
</comment>
<evidence type="ECO:0000313" key="10">
    <source>
        <dbReference type="EMBL" id="GAA2640026.1"/>
    </source>
</evidence>
<dbReference type="Pfam" id="PF00931">
    <property type="entry name" value="NB-ARC"/>
    <property type="match status" value="1"/>
</dbReference>
<keyword evidence="11" id="KW-1185">Reference proteome</keyword>
<dbReference type="PROSITE" id="PS50005">
    <property type="entry name" value="TPR"/>
    <property type="match status" value="1"/>
</dbReference>
<dbReference type="Pfam" id="PF03704">
    <property type="entry name" value="BTAD"/>
    <property type="match status" value="1"/>
</dbReference>
<evidence type="ECO:0000256" key="7">
    <source>
        <dbReference type="PROSITE-ProRule" id="PRU01091"/>
    </source>
</evidence>
<evidence type="ECO:0000256" key="5">
    <source>
        <dbReference type="ARBA" id="ARBA00023163"/>
    </source>
</evidence>
<evidence type="ECO:0000256" key="2">
    <source>
        <dbReference type="ARBA" id="ARBA00023012"/>
    </source>
</evidence>
<dbReference type="SUPFAM" id="SSF52540">
    <property type="entry name" value="P-loop containing nucleoside triphosphate hydrolases"/>
    <property type="match status" value="1"/>
</dbReference>
<evidence type="ECO:0000259" key="9">
    <source>
        <dbReference type="PROSITE" id="PS51755"/>
    </source>
</evidence>
<feature type="domain" description="OmpR/PhoB-type" evidence="9">
    <location>
        <begin position="1"/>
        <end position="105"/>
    </location>
</feature>
<dbReference type="InterPro" id="IPR051677">
    <property type="entry name" value="AfsR-DnrI-RedD_regulator"/>
</dbReference>
<feature type="repeat" description="TPR" evidence="6">
    <location>
        <begin position="986"/>
        <end position="1019"/>
    </location>
</feature>
<dbReference type="RefSeq" id="WP_344391665.1">
    <property type="nucleotide sequence ID" value="NZ_BAAASJ010000039.1"/>
</dbReference>
<dbReference type="InterPro" id="IPR005158">
    <property type="entry name" value="BTAD"/>
</dbReference>
<evidence type="ECO:0000313" key="11">
    <source>
        <dbReference type="Proteomes" id="UP001500151"/>
    </source>
</evidence>
<protein>
    <submittedName>
        <fullName evidence="10">BTAD domain-containing putative transcriptional regulator</fullName>
    </submittedName>
</protein>
<dbReference type="SMART" id="SM00862">
    <property type="entry name" value="Trans_reg_C"/>
    <property type="match status" value="1"/>
</dbReference>
<dbReference type="SUPFAM" id="SSF48452">
    <property type="entry name" value="TPR-like"/>
    <property type="match status" value="4"/>
</dbReference>
<dbReference type="Pfam" id="PF00486">
    <property type="entry name" value="Trans_reg_C"/>
    <property type="match status" value="1"/>
</dbReference>
<dbReference type="InterPro" id="IPR011990">
    <property type="entry name" value="TPR-like_helical_dom_sf"/>
</dbReference>
<keyword evidence="3" id="KW-0805">Transcription regulation</keyword>
<dbReference type="Proteomes" id="UP001500151">
    <property type="component" value="Unassembled WGS sequence"/>
</dbReference>
<dbReference type="InterPro" id="IPR003593">
    <property type="entry name" value="AAA+_ATPase"/>
</dbReference>
<dbReference type="Gene3D" id="3.40.50.300">
    <property type="entry name" value="P-loop containing nucleotide triphosphate hydrolases"/>
    <property type="match status" value="1"/>
</dbReference>
<keyword evidence="2" id="KW-0902">Two-component regulatory system</keyword>
<evidence type="ECO:0000256" key="1">
    <source>
        <dbReference type="ARBA" id="ARBA00005820"/>
    </source>
</evidence>
<feature type="DNA-binding region" description="OmpR/PhoB-type" evidence="7">
    <location>
        <begin position="1"/>
        <end position="105"/>
    </location>
</feature>
<dbReference type="InterPro" id="IPR002182">
    <property type="entry name" value="NB-ARC"/>
</dbReference>
<comment type="similarity">
    <text evidence="1">Belongs to the AfsR/DnrI/RedD regulatory family.</text>
</comment>
<keyword evidence="4 7" id="KW-0238">DNA-binding</keyword>
<dbReference type="SMART" id="SM00382">
    <property type="entry name" value="AAA"/>
    <property type="match status" value="1"/>
</dbReference>
<feature type="compositionally biased region" description="Low complexity" evidence="8">
    <location>
        <begin position="300"/>
        <end position="311"/>
    </location>
</feature>
<evidence type="ECO:0000256" key="4">
    <source>
        <dbReference type="ARBA" id="ARBA00023125"/>
    </source>
</evidence>
<gene>
    <name evidence="10" type="ORF">GCM10010307_39850</name>
</gene>
<keyword evidence="6" id="KW-0802">TPR repeat</keyword>
<dbReference type="PRINTS" id="PR00364">
    <property type="entry name" value="DISEASERSIST"/>
</dbReference>
<keyword evidence="5" id="KW-0804">Transcription</keyword>
<reference evidence="11" key="1">
    <citation type="journal article" date="2019" name="Int. J. Syst. Evol. Microbiol.">
        <title>The Global Catalogue of Microorganisms (GCM) 10K type strain sequencing project: providing services to taxonomists for standard genome sequencing and annotation.</title>
        <authorList>
            <consortium name="The Broad Institute Genomics Platform"/>
            <consortium name="The Broad Institute Genome Sequencing Center for Infectious Disease"/>
            <person name="Wu L."/>
            <person name="Ma J."/>
        </authorList>
    </citation>
    <scope>NUCLEOTIDE SEQUENCE [LARGE SCALE GENOMIC DNA]</scope>
    <source>
        <strain evidence="11">JCM 4524</strain>
    </source>
</reference>
<dbReference type="InterPro" id="IPR001867">
    <property type="entry name" value="OmpR/PhoB-type_DNA-bd"/>
</dbReference>
<sequence>MVELRLLGPVELRVAGQAVQLGPPLRRAFFAVLAAEADRSVSAETLIHRVWGEDPPTEARASLYSHVSRLRRVLADAATTVDPGEEDDGTPPQLLRLAGGYLLQVAPDRVDLHHYRQLSEQARDPALADVARAALLFQALGLWRGEPLAGVPGPWAARTRESWTQRRIDTFVDWANATTRSGSPGLVLDRLPDLVAEHPLVEPLVTALMRALQAVGRGSEALACYAGLRERLAEELGTDPGPEAQQVHQEVLRGHHATPHRPTGDTLPTGDTRPAAGTRPTGDTDGPRTPEHPATPVVAGAPPDTGGQTDTGTVPAQAVPRQLPAGVLGFVGRESHLKQLDALLPPQDDEAAGATGVITVMSGTAGVGKTALAVHWAHRMRDRFPDGQLYVDLSGFGPTAPLRPVDVLGRFLRALGVPTEQVPAEQEEAAALYRSLLAGKRMLVLLDNAASADQVRPLRPAAPGCLAVVTSRDRLSGLVARDGARSLVLDVLTDAEAHDLLAQMLGEERARSDAEVAAWLVEWCGRLPLALRIAASDVAGRDNLGLARYAAELKDTDRLESLAVDGDAQFAVRTAFDHSYRALPPEARRMFRLTASAPTPDVTVDAAAALADLTPQQAHEVLARLTAASLVHQQSPGRYSFHDLVRLYGTECAEEESPADRAEATSRLHRYYLATVTAASQLLYRDKLRLPADAVGAVGSTESVPQQVATVLKDESAALGWLNAEQPNMRSVIEDAARHGSRKTAWLLADRLRGFFWLGSHASDWLAVAQAGLAAARADGNAWAEGAARLSLGDACMRQGRFGSALEHYTGALACTQSVGWRDGQAAVLSNLAGVHWEQGRPRQATDHLTRALVINVETGRVAGQAAILGNLGILCRELGQLDRSAEYHRQALALDERIGSAVNAAIDLANLAEAICLQGRLAEAEPVLLRALHLHRELGDRDTESYTLYILARLQRDLDRPRQSLDTARTALALARENDHTRHEVDALNALASAHLMLVDHERALSHYEQALRILRETGQDHCHAAVESLVGLADTHHRIGRGTPAAELAHRALHTSRRTGYRLLEGQALTILAGIALVGGAPSQAAEHARRAVEVHRATGHRMGRVQALHQLARAVQQTHGNTAALSLKREAEAIHLRMKAR</sequence>
<dbReference type="Pfam" id="PF13424">
    <property type="entry name" value="TPR_12"/>
    <property type="match status" value="2"/>
</dbReference>